<dbReference type="Gene3D" id="3.55.50.30">
    <property type="match status" value="1"/>
</dbReference>
<proteinExistence type="predicted"/>
<protein>
    <submittedName>
        <fullName evidence="3">FecR domain-containing protein</fullName>
    </submittedName>
</protein>
<feature type="domain" description="FecR protein" evidence="1">
    <location>
        <begin position="120"/>
        <end position="216"/>
    </location>
</feature>
<dbReference type="EMBL" id="CP159289">
    <property type="protein sequence ID" value="XCH24909.1"/>
    <property type="molecule type" value="Genomic_DNA"/>
</dbReference>
<evidence type="ECO:0000313" key="3">
    <source>
        <dbReference type="EMBL" id="XCH24909.1"/>
    </source>
</evidence>
<dbReference type="PANTHER" id="PTHR30273:SF2">
    <property type="entry name" value="PROTEIN FECR"/>
    <property type="match status" value="1"/>
</dbReference>
<name>A0AAU8FNC2_9BACT</name>
<dbReference type="InterPro" id="IPR006860">
    <property type="entry name" value="FecR"/>
</dbReference>
<dbReference type="Pfam" id="PF16344">
    <property type="entry name" value="FecR_C"/>
    <property type="match status" value="1"/>
</dbReference>
<dbReference type="PIRSF" id="PIRSF018266">
    <property type="entry name" value="FecR"/>
    <property type="match status" value="1"/>
</dbReference>
<dbReference type="Pfam" id="PF04773">
    <property type="entry name" value="FecR"/>
    <property type="match status" value="1"/>
</dbReference>
<dbReference type="InterPro" id="IPR032508">
    <property type="entry name" value="FecR_C"/>
</dbReference>
<sequence length="338" mass="38133">MKTPLSKEMLFTYFSGQATILQKQLIEEWLAGQESQEMYFEWLQEWENSHPQFLPDVDSAFERMQELLEAEEYKEEQAAVASRTGDIRNGFGTLGRWAAAAVVISGFTAYLFRDVVFYENYRTGYAENRTLALPDGSTVALHPNSGLKMLRWGFGWFNRDVALEGEASFVVTHRADNQPFTVHTPDHGKVTVLGTEFFVYSREKGTQVVLSKGKVRISSPEMAAPLDMEPGEKASIESTGEIDIQPLTTTERANPASWQEHHFRFDHTSLFDVTRELHSVFGLQTVIDDPSLAARQVTGTFKARQADELLSVLAEMLEMTVEVRSGKVYLVPDSLDTN</sequence>
<dbReference type="AlphaFoldDB" id="A0AAU8FNC2"/>
<organism evidence="3">
    <name type="scientific">Dyadobacter sp. 676</name>
    <dbReference type="NCBI Taxonomy" id="3088362"/>
    <lineage>
        <taxon>Bacteria</taxon>
        <taxon>Pseudomonadati</taxon>
        <taxon>Bacteroidota</taxon>
        <taxon>Cytophagia</taxon>
        <taxon>Cytophagales</taxon>
        <taxon>Spirosomataceae</taxon>
        <taxon>Dyadobacter</taxon>
    </lineage>
</organism>
<dbReference type="GO" id="GO:0016989">
    <property type="term" value="F:sigma factor antagonist activity"/>
    <property type="evidence" value="ECO:0007669"/>
    <property type="project" value="TreeGrafter"/>
</dbReference>
<evidence type="ECO:0000259" key="1">
    <source>
        <dbReference type="Pfam" id="PF04773"/>
    </source>
</evidence>
<accession>A0AAU8FNC2</accession>
<dbReference type="InterPro" id="IPR012373">
    <property type="entry name" value="Ferrdict_sens_TM"/>
</dbReference>
<reference evidence="3" key="1">
    <citation type="submission" date="2024-06" db="EMBL/GenBank/DDBJ databases">
        <title>Sequencing and assembly of the genome of Dyadobacter sp. strain 676, a symbiont of Cyamopsis tetragonoloba.</title>
        <authorList>
            <person name="Guro P."/>
            <person name="Sazanova A."/>
            <person name="Kuznetsova I."/>
            <person name="Belimov A."/>
            <person name="Safronova V."/>
        </authorList>
    </citation>
    <scope>NUCLEOTIDE SEQUENCE</scope>
    <source>
        <strain evidence="3">676</strain>
    </source>
</reference>
<gene>
    <name evidence="3" type="ORF">ABV298_00310</name>
</gene>
<dbReference type="RefSeq" id="WP_353720216.1">
    <property type="nucleotide sequence ID" value="NZ_CP159289.1"/>
</dbReference>
<feature type="domain" description="Protein FecR C-terminal" evidence="2">
    <location>
        <begin position="263"/>
        <end position="329"/>
    </location>
</feature>
<dbReference type="PANTHER" id="PTHR30273">
    <property type="entry name" value="PERIPLASMIC SIGNAL SENSOR AND SIGMA FACTOR ACTIVATOR FECR-RELATED"/>
    <property type="match status" value="1"/>
</dbReference>
<evidence type="ECO:0000259" key="2">
    <source>
        <dbReference type="Pfam" id="PF16344"/>
    </source>
</evidence>
<dbReference type="Gene3D" id="2.60.120.1440">
    <property type="match status" value="1"/>
</dbReference>